<evidence type="ECO:0000256" key="1">
    <source>
        <dbReference type="SAM" id="SignalP"/>
    </source>
</evidence>
<dbReference type="InterPro" id="IPR009045">
    <property type="entry name" value="Zn_M74/Hedgehog-like"/>
</dbReference>
<name>A0A0G1MLH4_9BACT</name>
<dbReference type="SUPFAM" id="SSF55166">
    <property type="entry name" value="Hedgehog/DD-peptidase"/>
    <property type="match status" value="1"/>
</dbReference>
<accession>A0A0G1MLH4</accession>
<evidence type="ECO:0000313" key="3">
    <source>
        <dbReference type="Proteomes" id="UP000034032"/>
    </source>
</evidence>
<organism evidence="2 3">
    <name type="scientific">Candidatus Yanofskybacteria bacterium GW2011_GWA2_44_9</name>
    <dbReference type="NCBI Taxonomy" id="1619025"/>
    <lineage>
        <taxon>Bacteria</taxon>
        <taxon>Candidatus Yanofskyibacteriota</taxon>
    </lineage>
</organism>
<protein>
    <recommendedName>
        <fullName evidence="4">Peptidase M15A C-terminal domain-containing protein</fullName>
    </recommendedName>
</protein>
<comment type="caution">
    <text evidence="2">The sequence shown here is derived from an EMBL/GenBank/DDBJ whole genome shotgun (WGS) entry which is preliminary data.</text>
</comment>
<gene>
    <name evidence="2" type="ORF">UW79_C0016G0024</name>
</gene>
<dbReference type="Proteomes" id="UP000034032">
    <property type="component" value="Unassembled WGS sequence"/>
</dbReference>
<keyword evidence="1" id="KW-0732">Signal</keyword>
<proteinExistence type="predicted"/>
<dbReference type="EMBL" id="LCJR01000016">
    <property type="protein sequence ID" value="KKT81632.1"/>
    <property type="molecule type" value="Genomic_DNA"/>
</dbReference>
<evidence type="ECO:0008006" key="4">
    <source>
        <dbReference type="Google" id="ProtNLM"/>
    </source>
</evidence>
<sequence>MKGSLTLLLMIFFAFSPDGAEAQSLRGSRTVQAQQNRQADRENLTAIKDLAQLRRFVRAGLLVRLPNDKNIVVDPRLDGRYRYCRPWTRDWLSALGRAYRKEFPKSDPLVVTSAVRTAAYQGSLRGRNGNAAPTTGLRASAHLRGSTIDITKKDLSGRELTWLRNYVRLFKAQNRGIVIEEFRQAVFHVMVFKPVPKKKK</sequence>
<feature type="chain" id="PRO_5002538569" description="Peptidase M15A C-terminal domain-containing protein" evidence="1">
    <location>
        <begin position="23"/>
        <end position="200"/>
    </location>
</feature>
<dbReference type="Pfam" id="PF18979">
    <property type="entry name" value="DUF5715"/>
    <property type="match status" value="1"/>
</dbReference>
<dbReference type="AlphaFoldDB" id="A0A0G1MLH4"/>
<feature type="signal peptide" evidence="1">
    <location>
        <begin position="1"/>
        <end position="22"/>
    </location>
</feature>
<reference evidence="2 3" key="1">
    <citation type="journal article" date="2015" name="Nature">
        <title>rRNA introns, odd ribosomes, and small enigmatic genomes across a large radiation of phyla.</title>
        <authorList>
            <person name="Brown C.T."/>
            <person name="Hug L.A."/>
            <person name="Thomas B.C."/>
            <person name="Sharon I."/>
            <person name="Castelle C.J."/>
            <person name="Singh A."/>
            <person name="Wilkins M.J."/>
            <person name="Williams K.H."/>
            <person name="Banfield J.F."/>
        </authorList>
    </citation>
    <scope>NUCLEOTIDE SEQUENCE [LARGE SCALE GENOMIC DNA]</scope>
</reference>
<dbReference type="InterPro" id="IPR043769">
    <property type="entry name" value="DUF5715"/>
</dbReference>
<evidence type="ECO:0000313" key="2">
    <source>
        <dbReference type="EMBL" id="KKT81632.1"/>
    </source>
</evidence>